<name>A0A3P6FXV9_BRAOL</name>
<reference evidence="2" key="1">
    <citation type="submission" date="2018-11" db="EMBL/GenBank/DDBJ databases">
        <authorList>
            <consortium name="Genoscope - CEA"/>
            <person name="William W."/>
        </authorList>
    </citation>
    <scope>NUCLEOTIDE SEQUENCE</scope>
</reference>
<sequence>MDVNGGVELETASDANDTISLAGSNSPAAFADELQDGNSCHRERVTVVGLKILFPGEEEDLGAGRETETPKKR</sequence>
<dbReference type="AlphaFoldDB" id="A0A3P6FXV9"/>
<organism evidence="2">
    <name type="scientific">Brassica oleracea</name>
    <name type="common">Wild cabbage</name>
    <dbReference type="NCBI Taxonomy" id="3712"/>
    <lineage>
        <taxon>Eukaryota</taxon>
        <taxon>Viridiplantae</taxon>
        <taxon>Streptophyta</taxon>
        <taxon>Embryophyta</taxon>
        <taxon>Tracheophyta</taxon>
        <taxon>Spermatophyta</taxon>
        <taxon>Magnoliopsida</taxon>
        <taxon>eudicotyledons</taxon>
        <taxon>Gunneridae</taxon>
        <taxon>Pentapetalae</taxon>
        <taxon>rosids</taxon>
        <taxon>malvids</taxon>
        <taxon>Brassicales</taxon>
        <taxon>Brassicaceae</taxon>
        <taxon>Brassiceae</taxon>
        <taxon>Brassica</taxon>
    </lineage>
</organism>
<proteinExistence type="predicted"/>
<accession>A0A3P6FXV9</accession>
<feature type="compositionally biased region" description="Polar residues" evidence="1">
    <location>
        <begin position="13"/>
        <end position="24"/>
    </location>
</feature>
<gene>
    <name evidence="2" type="ORF">BOLC6T38676H</name>
</gene>
<dbReference type="EMBL" id="LR031880">
    <property type="protein sequence ID" value="VDD63223.1"/>
    <property type="molecule type" value="Genomic_DNA"/>
</dbReference>
<protein>
    <submittedName>
        <fullName evidence="2">Uncharacterized protein</fullName>
    </submittedName>
</protein>
<feature type="region of interest" description="Disordered" evidence="1">
    <location>
        <begin position="1"/>
        <end position="24"/>
    </location>
</feature>
<evidence type="ECO:0000313" key="2">
    <source>
        <dbReference type="EMBL" id="VDD63223.1"/>
    </source>
</evidence>
<evidence type="ECO:0000256" key="1">
    <source>
        <dbReference type="SAM" id="MobiDB-lite"/>
    </source>
</evidence>